<evidence type="ECO:0000313" key="4">
    <source>
        <dbReference type="Proteomes" id="UP000815325"/>
    </source>
</evidence>
<feature type="compositionally biased region" description="Low complexity" evidence="1">
    <location>
        <begin position="433"/>
        <end position="442"/>
    </location>
</feature>
<comment type="caution">
    <text evidence="3">The sequence shown here is derived from an EMBL/GenBank/DDBJ whole genome shotgun (WGS) entry which is preliminary data.</text>
</comment>
<proteinExistence type="predicted"/>
<feature type="domain" description="RAP" evidence="2">
    <location>
        <begin position="946"/>
        <end position="990"/>
    </location>
</feature>
<dbReference type="Pfam" id="PF08373">
    <property type="entry name" value="RAP"/>
    <property type="match status" value="1"/>
</dbReference>
<feature type="compositionally biased region" description="Low complexity" evidence="1">
    <location>
        <begin position="386"/>
        <end position="396"/>
    </location>
</feature>
<dbReference type="InterPro" id="IPR013584">
    <property type="entry name" value="RAP"/>
</dbReference>
<feature type="region of interest" description="Disordered" evidence="1">
    <location>
        <begin position="376"/>
        <end position="442"/>
    </location>
</feature>
<accession>A0ABQ7GXP8</accession>
<name>A0ABQ7GXP8_DUNSA</name>
<sequence length="1038" mass="114373">MQSAVSALPSLLGTPKPVLIPSSAFSVHPRSNGLHSSQHARIVSPAHVSRATAAPSQRQAIDTSSRQSDSSEHEPAHLDASAGAVAQEQQRQWDDLDVDFSLQESLGDRLQSHANAGTSGSPFDVAEVNGTQRYRAWKKQGHKQHCVTQDKAAQFSWVDNSRGRSNHNSSSSRHTGDLQRLHAPAYGKRQNPQTKYQTKDTVGPVDPPLLTKFLTTCNSLDELYGLFFRHHHRFNHIHVSCAMNRLAWLRGPKSAAPPRQQADCVDLMLATLEAKFVEFLDLYSVREVANALWSWAKLEHQPSEASLSAILSVVTANNGALLTGKNAKPKALANLAWGACKLHCRNRHVWALLASAVRGGLRAQASGSSGCRHGLAGVGTSSSNRGGQSDDGSSAFGAGGVGESHQLNGSRKDTLGSTGDGGLKQQAHRWPPQQQQQQQQQSQQAEVYFPVDLSLVAWSYASARMYHCPLFDDLADVAMDHLSEFCPQDLTNMLWAFAQVGHPAPALFEACVPAISSMITGFTPQGMANLAWAYTKAGLPSADVLGPIARQASRSFHALEPVHISQLVWSMVKGQQIHKPLMQAALAAAAANTHVYKSKELALMMWAVAVTAHPLDKAEFQAIGTALLQRMAGTDTGPDGTPSQSRFCPQDVANTVYAYSKSGVYDAEVYDTAVRLCMEHQEAWLSSPEAFRGTVWSLGHAGHYDAALFTLSAHHLRDLALEGHVPLKVLACVLQPLAMMRHYDPECCEAVCQHVHTLVNDRNPEVDHETLANVLWSLVVLGHQDLPLMRTSFAWVRQHWQQQQRREAGELFLVPFLMVSLCEVRLICGAWVGDALTRVCRRSAAGIKQRVRGDHMLYLQAYLWLQDLGTPEARDVCAELPRDLVEQAGDTWRMQAERQASVSEFQLELHEALTRMGLQPRMEHITVDSLFSVDMVIQLGRCKLAVEANGPSHYTATSPSWLLGNKVLRDNFLRKRGYMVLNVAWYKWLATLHASDDEGIDEFLWSELLQAVHPDSEAGKVALSIRQQQKQQRGRMHS</sequence>
<feature type="region of interest" description="Disordered" evidence="1">
    <location>
        <begin position="183"/>
        <end position="202"/>
    </location>
</feature>
<evidence type="ECO:0000313" key="3">
    <source>
        <dbReference type="EMBL" id="KAF5839328.1"/>
    </source>
</evidence>
<keyword evidence="4" id="KW-1185">Reference proteome</keyword>
<organism evidence="3 4">
    <name type="scientific">Dunaliella salina</name>
    <name type="common">Green alga</name>
    <name type="synonym">Protococcus salinus</name>
    <dbReference type="NCBI Taxonomy" id="3046"/>
    <lineage>
        <taxon>Eukaryota</taxon>
        <taxon>Viridiplantae</taxon>
        <taxon>Chlorophyta</taxon>
        <taxon>core chlorophytes</taxon>
        <taxon>Chlorophyceae</taxon>
        <taxon>CS clade</taxon>
        <taxon>Chlamydomonadales</taxon>
        <taxon>Dunaliellaceae</taxon>
        <taxon>Dunaliella</taxon>
    </lineage>
</organism>
<dbReference type="EMBL" id="MU069547">
    <property type="protein sequence ID" value="KAF5839328.1"/>
    <property type="molecule type" value="Genomic_DNA"/>
</dbReference>
<feature type="region of interest" description="Disordered" evidence="1">
    <location>
        <begin position="157"/>
        <end position="177"/>
    </location>
</feature>
<gene>
    <name evidence="3" type="ORF">DUNSADRAFT_1105</name>
</gene>
<dbReference type="Proteomes" id="UP000815325">
    <property type="component" value="Unassembled WGS sequence"/>
</dbReference>
<dbReference type="InterPro" id="IPR050870">
    <property type="entry name" value="FAST_kinase"/>
</dbReference>
<reference evidence="3" key="1">
    <citation type="submission" date="2017-08" db="EMBL/GenBank/DDBJ databases">
        <authorList>
            <person name="Polle J.E."/>
            <person name="Barry K."/>
            <person name="Cushman J."/>
            <person name="Schmutz J."/>
            <person name="Tran D."/>
            <person name="Hathwaick L.T."/>
            <person name="Yim W.C."/>
            <person name="Jenkins J."/>
            <person name="Mckie-Krisberg Z.M."/>
            <person name="Prochnik S."/>
            <person name="Lindquist E."/>
            <person name="Dockter R.B."/>
            <person name="Adam C."/>
            <person name="Molina H."/>
            <person name="Bunkerborg J."/>
            <person name="Jin E."/>
            <person name="Buchheim M."/>
            <person name="Magnuson J."/>
        </authorList>
    </citation>
    <scope>NUCLEOTIDE SEQUENCE</scope>
    <source>
        <strain evidence="3">CCAP 19/18</strain>
    </source>
</reference>
<dbReference type="PANTHER" id="PTHR21228">
    <property type="entry name" value="FAST LEU-RICH DOMAIN-CONTAINING"/>
    <property type="match status" value="1"/>
</dbReference>
<feature type="compositionally biased region" description="Polar residues" evidence="1">
    <location>
        <begin position="190"/>
        <end position="200"/>
    </location>
</feature>
<dbReference type="PANTHER" id="PTHR21228:SF40">
    <property type="entry name" value="LD45607P"/>
    <property type="match status" value="1"/>
</dbReference>
<evidence type="ECO:0000259" key="2">
    <source>
        <dbReference type="Pfam" id="PF08373"/>
    </source>
</evidence>
<feature type="compositionally biased region" description="Polar residues" evidence="1">
    <location>
        <begin position="54"/>
        <end position="68"/>
    </location>
</feature>
<evidence type="ECO:0000256" key="1">
    <source>
        <dbReference type="SAM" id="MobiDB-lite"/>
    </source>
</evidence>
<feature type="region of interest" description="Disordered" evidence="1">
    <location>
        <begin position="47"/>
        <end position="91"/>
    </location>
</feature>
<protein>
    <recommendedName>
        <fullName evidence="2">RAP domain-containing protein</fullName>
    </recommendedName>
</protein>